<dbReference type="EMBL" id="CP111023">
    <property type="protein sequence ID" value="WAR21446.1"/>
    <property type="molecule type" value="Genomic_DNA"/>
</dbReference>
<name>A0ABY7FQH8_MYAAR</name>
<evidence type="ECO:0000313" key="3">
    <source>
        <dbReference type="Proteomes" id="UP001164746"/>
    </source>
</evidence>
<sequence length="334" mass="38264">MDTILLKLIQHKKDFFEKMLLNKESVKTFNEIDYKITEKEIASAINKLKNKKAVGLDSISYEMIKCGKTILMPGLLKIFNLILSSGNYLSEWNIGYLKPLFKGNDPNDPSNYRGISIMPCLSKVFKSILNERLLILMPKARTCNHMFVVKTLTEKYLNNGIKIFACFVDFAKAFDTVIHSILLNKLCDIRITGPFYMTISIKDMYSSNYMHIRLKDTLTEMFMPKIGLRQGDNLSPNLLKLYLYNLPQCFGEADDQVTLKNCKFSCLLYADDLVLLSTSEQGLQSCLYKLSQYSDKYGLSVNLNKTNIYKYLGIIFSSSGTFSHCQNDKKSLEK</sequence>
<dbReference type="InterPro" id="IPR043128">
    <property type="entry name" value="Rev_trsase/Diguanyl_cyclase"/>
</dbReference>
<dbReference type="CDD" id="cd01650">
    <property type="entry name" value="RT_nLTR_like"/>
    <property type="match status" value="1"/>
</dbReference>
<evidence type="ECO:0000259" key="1">
    <source>
        <dbReference type="PROSITE" id="PS50878"/>
    </source>
</evidence>
<dbReference type="Pfam" id="PF00078">
    <property type="entry name" value="RVT_1"/>
    <property type="match status" value="1"/>
</dbReference>
<reference evidence="2" key="1">
    <citation type="submission" date="2022-11" db="EMBL/GenBank/DDBJ databases">
        <title>Centuries of genome instability and evolution in soft-shell clam transmissible cancer (bioRxiv).</title>
        <authorList>
            <person name="Hart S.F.M."/>
            <person name="Yonemitsu M.A."/>
            <person name="Giersch R.M."/>
            <person name="Beal B.F."/>
            <person name="Arriagada G."/>
            <person name="Davis B.W."/>
            <person name="Ostrander E.A."/>
            <person name="Goff S.P."/>
            <person name="Metzger M.J."/>
        </authorList>
    </citation>
    <scope>NUCLEOTIDE SEQUENCE</scope>
    <source>
        <strain evidence="2">MELC-2E11</strain>
        <tissue evidence="2">Siphon/mantle</tissue>
    </source>
</reference>
<proteinExistence type="predicted"/>
<dbReference type="Proteomes" id="UP001164746">
    <property type="component" value="Chromosome 12"/>
</dbReference>
<keyword evidence="3" id="KW-1185">Reference proteome</keyword>
<feature type="domain" description="Reverse transcriptase" evidence="1">
    <location>
        <begin position="81"/>
        <end position="334"/>
    </location>
</feature>
<dbReference type="InterPro" id="IPR000477">
    <property type="entry name" value="RT_dom"/>
</dbReference>
<accession>A0ABY7FQH8</accession>
<dbReference type="SUPFAM" id="SSF56672">
    <property type="entry name" value="DNA/RNA polymerases"/>
    <property type="match status" value="1"/>
</dbReference>
<protein>
    <submittedName>
        <fullName evidence="2">LIN1-like protein</fullName>
    </submittedName>
</protein>
<dbReference type="Gene3D" id="3.30.70.270">
    <property type="match status" value="1"/>
</dbReference>
<dbReference type="PROSITE" id="PS50878">
    <property type="entry name" value="RT_POL"/>
    <property type="match status" value="1"/>
</dbReference>
<organism evidence="2 3">
    <name type="scientific">Mya arenaria</name>
    <name type="common">Soft-shell clam</name>
    <dbReference type="NCBI Taxonomy" id="6604"/>
    <lineage>
        <taxon>Eukaryota</taxon>
        <taxon>Metazoa</taxon>
        <taxon>Spiralia</taxon>
        <taxon>Lophotrochozoa</taxon>
        <taxon>Mollusca</taxon>
        <taxon>Bivalvia</taxon>
        <taxon>Autobranchia</taxon>
        <taxon>Heteroconchia</taxon>
        <taxon>Euheterodonta</taxon>
        <taxon>Imparidentia</taxon>
        <taxon>Neoheterodontei</taxon>
        <taxon>Myida</taxon>
        <taxon>Myoidea</taxon>
        <taxon>Myidae</taxon>
        <taxon>Mya</taxon>
    </lineage>
</organism>
<evidence type="ECO:0000313" key="2">
    <source>
        <dbReference type="EMBL" id="WAR21446.1"/>
    </source>
</evidence>
<gene>
    <name evidence="2" type="ORF">MAR_015420</name>
</gene>
<dbReference type="PANTHER" id="PTHR19446">
    <property type="entry name" value="REVERSE TRANSCRIPTASES"/>
    <property type="match status" value="1"/>
</dbReference>
<dbReference type="InterPro" id="IPR043502">
    <property type="entry name" value="DNA/RNA_pol_sf"/>
</dbReference>